<keyword evidence="10" id="KW-0862">Zinc</keyword>
<dbReference type="FunFam" id="3.40.50.10190:FF:000002">
    <property type="entry name" value="Pescadillo homolog"/>
    <property type="match status" value="1"/>
</dbReference>
<dbReference type="InterPro" id="IPR006172">
    <property type="entry name" value="DNA-dir_DNA_pol_B"/>
</dbReference>
<dbReference type="FunFam" id="1.10.132.60:FF:000002">
    <property type="entry name" value="DNA polymerase epsilon catalytic subunit"/>
    <property type="match status" value="1"/>
</dbReference>
<dbReference type="InterPro" id="IPR006133">
    <property type="entry name" value="DNA-dir_DNA_pol_B_exonuc"/>
</dbReference>
<dbReference type="Proteomes" id="UP001356427">
    <property type="component" value="Unassembled WGS sequence"/>
</dbReference>
<evidence type="ECO:0000313" key="22">
    <source>
        <dbReference type="EMBL" id="KAK6306677.1"/>
    </source>
</evidence>
<dbReference type="GO" id="GO:0006272">
    <property type="term" value="P:leading strand elongation"/>
    <property type="evidence" value="ECO:0007669"/>
    <property type="project" value="TreeGrafter"/>
</dbReference>
<dbReference type="EMBL" id="JAGTTL010000021">
    <property type="protein sequence ID" value="KAK6306677.1"/>
    <property type="molecule type" value="Genomic_DNA"/>
</dbReference>
<evidence type="ECO:0000256" key="3">
    <source>
        <dbReference type="ARBA" id="ARBA00022517"/>
    </source>
</evidence>
<dbReference type="PROSITE" id="PS50172">
    <property type="entry name" value="BRCT"/>
    <property type="match status" value="1"/>
</dbReference>
<dbReference type="GO" id="GO:0000466">
    <property type="term" value="P:maturation of 5.8S rRNA from tricistronic rRNA transcript (SSU-rRNA, 5.8S rRNA, LSU-rRNA)"/>
    <property type="evidence" value="ECO:0007669"/>
    <property type="project" value="UniProtKB-UniRule"/>
</dbReference>
<gene>
    <name evidence="19" type="primary">PES1</name>
    <name evidence="22" type="ORF">J4Q44_G00236020</name>
</gene>
<evidence type="ECO:0000256" key="5">
    <source>
        <dbReference type="ARBA" id="ARBA00022679"/>
    </source>
</evidence>
<keyword evidence="8" id="KW-0479">Metal-binding</keyword>
<feature type="region of interest" description="Disordered" evidence="20">
    <location>
        <begin position="1994"/>
        <end position="2017"/>
    </location>
</feature>
<dbReference type="Gene3D" id="3.30.420.10">
    <property type="entry name" value="Ribonuclease H-like superfamily/Ribonuclease H"/>
    <property type="match status" value="1"/>
</dbReference>
<dbReference type="Gene3D" id="3.90.1600.10">
    <property type="entry name" value="Palm domain of DNA polymerase"/>
    <property type="match status" value="1"/>
</dbReference>
<dbReference type="Pfam" id="PF23250">
    <property type="entry name" value="zf_DPOE_2"/>
    <property type="match status" value="1"/>
</dbReference>
<dbReference type="CDD" id="cd05535">
    <property type="entry name" value="POLBc_epsilon"/>
    <property type="match status" value="1"/>
</dbReference>
<evidence type="ECO:0000256" key="8">
    <source>
        <dbReference type="ARBA" id="ARBA00022723"/>
    </source>
</evidence>
<dbReference type="SMART" id="SM00486">
    <property type="entry name" value="POLBc"/>
    <property type="match status" value="1"/>
</dbReference>
<name>A0AAN8L781_9TELE</name>
<dbReference type="GO" id="GO:0008622">
    <property type="term" value="C:epsilon DNA polymerase complex"/>
    <property type="evidence" value="ECO:0007669"/>
    <property type="project" value="InterPro"/>
</dbReference>
<keyword evidence="15" id="KW-0238">DNA-binding</keyword>
<keyword evidence="2" id="KW-0004">4Fe-4S</keyword>
<dbReference type="Pfam" id="PF00136">
    <property type="entry name" value="DNA_pol_B"/>
    <property type="match status" value="1"/>
</dbReference>
<feature type="region of interest" description="Disordered" evidence="20">
    <location>
        <begin position="1910"/>
        <end position="1944"/>
    </location>
</feature>
<dbReference type="Pfam" id="PF08490">
    <property type="entry name" value="DUF1744"/>
    <property type="match status" value="1"/>
</dbReference>
<evidence type="ECO:0000256" key="7">
    <source>
        <dbReference type="ARBA" id="ARBA00022705"/>
    </source>
</evidence>
<dbReference type="GO" id="GO:0051539">
    <property type="term" value="F:4 iron, 4 sulfur cluster binding"/>
    <property type="evidence" value="ECO:0007669"/>
    <property type="project" value="UniProtKB-KW"/>
</dbReference>
<feature type="domain" description="BRCT" evidence="21">
    <location>
        <begin position="2767"/>
        <end position="2860"/>
    </location>
</feature>
<dbReference type="PANTHER" id="PTHR10670:SF0">
    <property type="entry name" value="DNA POLYMERASE EPSILON CATALYTIC SUBUNIT A"/>
    <property type="match status" value="1"/>
</dbReference>
<comment type="subunit">
    <text evidence="19">Component of the PeBoW complex, composed of BOP1, PES1 and WDR12. Within the PeBoW complex BOP1 interacts directly with PES1 and WDR12. The PeBoW complex also associates with the 66S pre-ribosome.</text>
</comment>
<dbReference type="InterPro" id="IPR023211">
    <property type="entry name" value="DNA_pol_palm_dom_sf"/>
</dbReference>
<dbReference type="InterPro" id="IPR043502">
    <property type="entry name" value="DNA/RNA_pol_sf"/>
</dbReference>
<dbReference type="InterPro" id="IPR012337">
    <property type="entry name" value="RNaseH-like_sf"/>
</dbReference>
<keyword evidence="16 19" id="KW-0539">Nucleus</keyword>
<evidence type="ECO:0000256" key="19">
    <source>
        <dbReference type="HAMAP-Rule" id="MF_03028"/>
    </source>
</evidence>
<keyword evidence="7" id="KW-0235">DNA replication</keyword>
<keyword evidence="12" id="KW-0408">Iron</keyword>
<feature type="region of interest" description="Disordered" evidence="20">
    <location>
        <begin position="3003"/>
        <end position="3034"/>
    </location>
</feature>
<dbReference type="GO" id="GO:0045004">
    <property type="term" value="P:DNA replication proofreading"/>
    <property type="evidence" value="ECO:0007669"/>
    <property type="project" value="TreeGrafter"/>
</dbReference>
<dbReference type="GO" id="GO:0003677">
    <property type="term" value="F:DNA binding"/>
    <property type="evidence" value="ECO:0007669"/>
    <property type="project" value="UniProtKB-KW"/>
</dbReference>
<dbReference type="InterPro" id="IPR013697">
    <property type="entry name" value="DNA_pol_e_suA_C"/>
</dbReference>
<dbReference type="Pfam" id="PF22634">
    <property type="entry name" value="POL2_thumb"/>
    <property type="match status" value="1"/>
</dbReference>
<dbReference type="InterPro" id="IPR029703">
    <property type="entry name" value="POL2"/>
</dbReference>
<dbReference type="GO" id="GO:0006297">
    <property type="term" value="P:nucleotide-excision repair, DNA gap filling"/>
    <property type="evidence" value="ECO:0007669"/>
    <property type="project" value="TreeGrafter"/>
</dbReference>
<keyword evidence="3 19" id="KW-0690">Ribosome biogenesis</keyword>
<comment type="similarity">
    <text evidence="19">Belongs to the pescadillo family.</text>
</comment>
<evidence type="ECO:0000256" key="20">
    <source>
        <dbReference type="SAM" id="MobiDB-lite"/>
    </source>
</evidence>
<dbReference type="InterPro" id="IPR042087">
    <property type="entry name" value="DNA_pol_B_thumb"/>
</dbReference>
<evidence type="ECO:0000256" key="6">
    <source>
        <dbReference type="ARBA" id="ARBA00022695"/>
    </source>
</evidence>
<dbReference type="Pfam" id="PF22912">
    <property type="entry name" value="zf-DPOE"/>
    <property type="match status" value="1"/>
</dbReference>
<feature type="region of interest" description="Disordered" evidence="20">
    <location>
        <begin position="2891"/>
        <end position="2963"/>
    </location>
</feature>
<evidence type="ECO:0000259" key="21">
    <source>
        <dbReference type="PROSITE" id="PS50172"/>
    </source>
</evidence>
<dbReference type="GO" id="GO:0008310">
    <property type="term" value="F:single-stranded DNA 3'-5' DNA exonuclease activity"/>
    <property type="evidence" value="ECO:0007669"/>
    <property type="project" value="TreeGrafter"/>
</dbReference>
<keyword evidence="5" id="KW-0808">Transferase</keyword>
<dbReference type="InterPro" id="IPR055191">
    <property type="entry name" value="POL2_thumb"/>
</dbReference>
<accession>A0AAN8L781</accession>
<keyword evidence="14" id="KW-0175">Coiled coil</keyword>
<dbReference type="HAMAP" id="MF_03028">
    <property type="entry name" value="Pescadillo"/>
    <property type="match status" value="1"/>
</dbReference>
<evidence type="ECO:0000256" key="17">
    <source>
        <dbReference type="ARBA" id="ARBA00062298"/>
    </source>
</evidence>
<protein>
    <recommendedName>
        <fullName evidence="19">Pescadillo homolog</fullName>
    </recommendedName>
</protein>
<reference evidence="22 23" key="1">
    <citation type="submission" date="2021-04" db="EMBL/GenBank/DDBJ databases">
        <authorList>
            <person name="De Guttry C."/>
            <person name="Zahm M."/>
            <person name="Klopp C."/>
            <person name="Cabau C."/>
            <person name="Louis A."/>
            <person name="Berthelot C."/>
            <person name="Parey E."/>
            <person name="Roest Crollius H."/>
            <person name="Montfort J."/>
            <person name="Robinson-Rechavi M."/>
            <person name="Bucao C."/>
            <person name="Bouchez O."/>
            <person name="Gislard M."/>
            <person name="Lluch J."/>
            <person name="Milhes M."/>
            <person name="Lampietro C."/>
            <person name="Lopez Roques C."/>
            <person name="Donnadieu C."/>
            <person name="Braasch I."/>
            <person name="Desvignes T."/>
            <person name="Postlethwait J."/>
            <person name="Bobe J."/>
            <person name="Wedekind C."/>
            <person name="Guiguen Y."/>
        </authorList>
    </citation>
    <scope>NUCLEOTIDE SEQUENCE [LARGE SCALE GENOMIC DNA]</scope>
    <source>
        <strain evidence="22">Cs_M1</strain>
        <tissue evidence="22">Blood</tissue>
    </source>
</reference>
<dbReference type="CDD" id="cd17709">
    <property type="entry name" value="BRCT_pescadillo_like"/>
    <property type="match status" value="1"/>
</dbReference>
<organism evidence="22 23">
    <name type="scientific">Coregonus suidteri</name>
    <dbReference type="NCBI Taxonomy" id="861788"/>
    <lineage>
        <taxon>Eukaryota</taxon>
        <taxon>Metazoa</taxon>
        <taxon>Chordata</taxon>
        <taxon>Craniata</taxon>
        <taxon>Vertebrata</taxon>
        <taxon>Euteleostomi</taxon>
        <taxon>Actinopterygii</taxon>
        <taxon>Neopterygii</taxon>
        <taxon>Teleostei</taxon>
        <taxon>Protacanthopterygii</taxon>
        <taxon>Salmoniformes</taxon>
        <taxon>Salmonidae</taxon>
        <taxon>Coregoninae</taxon>
        <taxon>Coregonus</taxon>
    </lineage>
</organism>
<keyword evidence="9" id="KW-0863">Zinc-finger</keyword>
<dbReference type="GO" id="GO:0000463">
    <property type="term" value="P:maturation of LSU-rRNA from tricistronic rRNA transcript (SSU-rRNA, 5.8S rRNA, LSU-rRNA)"/>
    <property type="evidence" value="ECO:0007669"/>
    <property type="project" value="UniProtKB-UniRule"/>
</dbReference>
<dbReference type="Pfam" id="PF06732">
    <property type="entry name" value="Pescadillo_N"/>
    <property type="match status" value="1"/>
</dbReference>
<comment type="similarity">
    <text evidence="1">Belongs to the DNA polymerase type-B family.</text>
</comment>
<comment type="subunit">
    <text evidence="17">Component of the DNA polymerase epsilon complex consisting of four subunits: the catalytic subunit POLE and the accessory subunits POLE2, POLE3 and POLE4. Interacts with RAD17 and TOPBP1.</text>
</comment>
<dbReference type="SUPFAM" id="SSF56672">
    <property type="entry name" value="DNA/RNA polymerases"/>
    <property type="match status" value="1"/>
</dbReference>
<dbReference type="GO" id="GO:0000278">
    <property type="term" value="P:mitotic cell cycle"/>
    <property type="evidence" value="ECO:0007669"/>
    <property type="project" value="TreeGrafter"/>
</dbReference>
<dbReference type="GO" id="GO:0000166">
    <property type="term" value="F:nucleotide binding"/>
    <property type="evidence" value="ECO:0007669"/>
    <property type="project" value="InterPro"/>
</dbReference>
<feature type="compositionally biased region" description="Acidic residues" evidence="20">
    <location>
        <begin position="1918"/>
        <end position="1944"/>
    </location>
</feature>
<dbReference type="InterPro" id="IPR006134">
    <property type="entry name" value="DNA-dir_DNA_pol_B_multi_dom"/>
</dbReference>
<evidence type="ECO:0000256" key="2">
    <source>
        <dbReference type="ARBA" id="ARBA00022485"/>
    </source>
</evidence>
<dbReference type="SUPFAM" id="SSF52113">
    <property type="entry name" value="BRCT domain"/>
    <property type="match status" value="1"/>
</dbReference>
<dbReference type="FunFam" id="3.30.420.10:FF:000010">
    <property type="entry name" value="DNA polymerase epsilon catalytic subunit"/>
    <property type="match status" value="1"/>
</dbReference>
<evidence type="ECO:0000256" key="11">
    <source>
        <dbReference type="ARBA" id="ARBA00022932"/>
    </source>
</evidence>
<keyword evidence="4 19" id="KW-0698">rRNA processing</keyword>
<feature type="compositionally biased region" description="Basic and acidic residues" evidence="20">
    <location>
        <begin position="2930"/>
        <end position="2944"/>
    </location>
</feature>
<comment type="caution">
    <text evidence="22">The sequence shown here is derived from an EMBL/GenBank/DDBJ whole genome shotgun (WGS) entry which is preliminary data.</text>
</comment>
<dbReference type="GO" id="GO:0005730">
    <property type="term" value="C:nucleolus"/>
    <property type="evidence" value="ECO:0007669"/>
    <property type="project" value="UniProtKB-SubCell"/>
</dbReference>
<dbReference type="CDD" id="cd05779">
    <property type="entry name" value="DNA_polB_epsilon_exo"/>
    <property type="match status" value="1"/>
</dbReference>
<evidence type="ECO:0000256" key="4">
    <source>
        <dbReference type="ARBA" id="ARBA00022552"/>
    </source>
</evidence>
<evidence type="ECO:0000256" key="15">
    <source>
        <dbReference type="ARBA" id="ARBA00023125"/>
    </source>
</evidence>
<feature type="region of interest" description="Disordered" evidence="20">
    <location>
        <begin position="1"/>
        <end position="28"/>
    </location>
</feature>
<dbReference type="GO" id="GO:0005654">
    <property type="term" value="C:nucleoplasm"/>
    <property type="evidence" value="ECO:0007669"/>
    <property type="project" value="UniProtKB-SubCell"/>
</dbReference>
<keyword evidence="11" id="KW-0239">DNA-directed DNA polymerase</keyword>
<dbReference type="SMART" id="SM01159">
    <property type="entry name" value="DUF1744"/>
    <property type="match status" value="1"/>
</dbReference>
<comment type="subunit">
    <text evidence="18">Component of the PeBoW complex, composed of BOP1, PES1 and WDR12. The complex is held together by BOP1, which interacts with PES1 via its N-terminal domain and with WDR12 via a high-affinity interaction between the seven-bladed beta-propeller domains of the 2 proteins. The PeBoW complex associates with the 66S pre-ribosome. The PeBoW complex also associates with DDX27, PES1 interacts directly with DDX27. Interacts with IRS1 and UBTF. May interact with MAP1B.</text>
</comment>
<dbReference type="GO" id="GO:0003887">
    <property type="term" value="F:DNA-directed DNA polymerase activity"/>
    <property type="evidence" value="ECO:0007669"/>
    <property type="project" value="UniProtKB-KW"/>
</dbReference>
<comment type="function">
    <text evidence="19">Component of the PeBoW complex, which is required for maturation of 28S and 5.8S ribosomal RNAs and formation of the 60S ribosome.</text>
</comment>
<dbReference type="InterPro" id="IPR036397">
    <property type="entry name" value="RNaseH_sf"/>
</dbReference>
<comment type="subcellular location">
    <subcellularLocation>
        <location evidence="19">Nucleus</location>
        <location evidence="19">Nucleolus</location>
    </subcellularLocation>
    <subcellularLocation>
        <location evidence="19">Nucleus</location>
        <location evidence="19">Nucleoplasm</location>
    </subcellularLocation>
</comment>
<proteinExistence type="inferred from homology"/>
<evidence type="ECO:0000256" key="18">
    <source>
        <dbReference type="ARBA" id="ARBA00062503"/>
    </source>
</evidence>
<dbReference type="Gene3D" id="1.10.132.60">
    <property type="entry name" value="DNA polymerase family B, C-terminal domain"/>
    <property type="match status" value="1"/>
</dbReference>
<evidence type="ECO:0000256" key="10">
    <source>
        <dbReference type="ARBA" id="ARBA00022833"/>
    </source>
</evidence>
<dbReference type="GO" id="GO:0008270">
    <property type="term" value="F:zinc ion binding"/>
    <property type="evidence" value="ECO:0007669"/>
    <property type="project" value="UniProtKB-KW"/>
</dbReference>
<feature type="compositionally biased region" description="Basic residues" evidence="20">
    <location>
        <begin position="3024"/>
        <end position="3034"/>
    </location>
</feature>
<dbReference type="InterPro" id="IPR054475">
    <property type="entry name" value="Znf-DPOE"/>
</dbReference>
<evidence type="ECO:0000313" key="23">
    <source>
        <dbReference type="Proteomes" id="UP001356427"/>
    </source>
</evidence>
<dbReference type="Pfam" id="PF03104">
    <property type="entry name" value="DNA_pol_B_exo1"/>
    <property type="match status" value="1"/>
</dbReference>
<dbReference type="PANTHER" id="PTHR10670">
    <property type="entry name" value="DNA POLYMERASE EPSILON CATALYTIC SUBUNIT A"/>
    <property type="match status" value="1"/>
</dbReference>
<evidence type="ECO:0000256" key="14">
    <source>
        <dbReference type="ARBA" id="ARBA00023054"/>
    </source>
</evidence>
<dbReference type="Gene3D" id="3.30.342.10">
    <property type="entry name" value="DNA Polymerase, chain B, domain 1"/>
    <property type="match status" value="1"/>
</dbReference>
<evidence type="ECO:0000256" key="1">
    <source>
        <dbReference type="ARBA" id="ARBA00005755"/>
    </source>
</evidence>
<dbReference type="InterPro" id="IPR010613">
    <property type="entry name" value="PES"/>
</dbReference>
<evidence type="ECO:0000256" key="16">
    <source>
        <dbReference type="ARBA" id="ARBA00023242"/>
    </source>
</evidence>
<dbReference type="SUPFAM" id="SSF53098">
    <property type="entry name" value="Ribonuclease H-like"/>
    <property type="match status" value="1"/>
</dbReference>
<dbReference type="InterPro" id="IPR001357">
    <property type="entry name" value="BRCT_dom"/>
</dbReference>
<evidence type="ECO:0000256" key="13">
    <source>
        <dbReference type="ARBA" id="ARBA00023014"/>
    </source>
</evidence>
<feature type="region of interest" description="Disordered" evidence="20">
    <location>
        <begin position="2398"/>
        <end position="2431"/>
    </location>
</feature>
<evidence type="ECO:0000256" key="12">
    <source>
        <dbReference type="ARBA" id="ARBA00023004"/>
    </source>
</evidence>
<feature type="compositionally biased region" description="Polar residues" evidence="20">
    <location>
        <begin position="2005"/>
        <end position="2014"/>
    </location>
</feature>
<dbReference type="GO" id="GO:0030687">
    <property type="term" value="C:preribosome, large subunit precursor"/>
    <property type="evidence" value="ECO:0007669"/>
    <property type="project" value="UniProtKB-UniRule"/>
</dbReference>
<dbReference type="SMART" id="SM00292">
    <property type="entry name" value="BRCT"/>
    <property type="match status" value="1"/>
</dbReference>
<keyword evidence="6" id="KW-0548">Nucleotidyltransferase</keyword>
<dbReference type="GO" id="GO:0043021">
    <property type="term" value="F:ribonucleoprotein complex binding"/>
    <property type="evidence" value="ECO:0007669"/>
    <property type="project" value="UniProtKB-UniRule"/>
</dbReference>
<sequence>MVLQNSGRYKSERGQGGNQDNQQDDRSSMSAAIRLERSQFTDEMDTRFGFERMKDPGEKTGWLINMHPTEILDDDKRMVSAVDYYFIQEDGSRFKVALPFKPYFYIATKKNCEREVISFLSKKFQGKVAKLEMLPKEDLDLPNHLVGLKRNYIKLSFNTVDDLMKVKREISPAVRKNREREKSNDTYTSMLSSALAGGSVSAADEDGMSKKISDQMDNVVDMREYDVPYHVRLSIDLKIHVAHWYNVRCRGSAYPPEIILRSDLVERPDPVVLAFDIETTKLPLKFPDAETDQIMMISYMIDGQGYLITNREIVSEDIEDFEFTPKPEYEGPFTVFNEPDEAGLIQRWFEHVQETKPQIFVTYNGDFFDWPFVETRAAHHGLNMYREIGFQKDNQGEYRASQAIHMDAFRWVKRDSYLPVGSHNLKAAAKAKLGYDPVELDPEEMCRMATEEPQTLATYSVSDAVATYYLYMKYVHPFIFALCTIIPMEPDEVLRKGSGTLCEALLMVQAYHANIVFPNKQEQVFNKLTDDGHVMDSETYVGGHVEALESGVFRSDIPCRFKMGWHSSAQSIISAFDFLLQRVEQTLRHAIEEEEKIPLEQVTNFNEVCDEIKKKLISLKEVPNRIECPLIYHLDVAAMYPNIILTNRLQATCAACDFNKPGANCQRKMSWQWRGEIMPASRSEFHRIQQQLESEKFPPLFPNGRPRAFHELNQEEQARHEKKRLGDYCRRAYKKVRQTKLEERVTTICQRENSFYVDTVRAFRDRRYEFKGLHKVWKKKLSAAQESGDAALVKRCKNMEILYDSLQLAHKCILNSFYGYVMRKGARWYSMEMAGIVCYTGANIITQARELVEQIGRPLELDTDGIWCVLPNTFPENFVVKTSNEKKPKVTISYPGAMLNIMVKEGFTNDQYQELEGKKLKKRYAVFNEDGSLAELKGFEVKRRGELQLIKIFQSSVFEAFLKGTTLEEVYDSVAKVADYWLDVLYSKAANMPDAELFELISENRSMSRKLEDYGEQKSNTISTAKRLAEFLGDQMVKDAGLSCRYIISRKPEGTPVTERAIPLAIFQAEPSVKKHFLRKWLKMPSLHDLDIRSILDWSYYIERLGSAIQKIITIPAALQQVKNPVPRVRHPDWLHKKLLEKNDIYKQKKISELFTSEGKRQVAHQALEAGQAADIEDFGMPARPLQPAILISTKRKRVSQGEDSQAVESQEMELTQSWREILGPPPPMGETQEARLVWLRYHKKKWELQLRQRKERRKRRRLLDGEVQPMGGGVIRDAGPATGLGSFLRRTARSILDMPWQIVQIAETSHPGLYKLWAVIGSDLYCMKLNIPRVFYVNQKVPKQEEGATYKKVNRLLPRSNVVYYLYQYSVPEDMYQEHINEINADLSAPDIEGVYETQVPLLFRALVQLGCMCMVNKQVVRDLGGREAETYDLEHLEMRSLAQFSYLEPGSVRHIYLYHHSQGHKALFGLFIPSQRKASIFVLDTVRSNQMPNLSTLYGAERTALLEKTSEELLPPEKHTFEVRAENDVKAIHRALQRILLNYKGERRGPTLIAVQSNWELRRLAAGMPVLEEFPVVPVHVVDEISYNVLDWQRHGARRMVRHYLNLDSCLSQAFDMARYYHLPVGNLPQDVSIFGSDLFLARHLRKHNHLLWLSPTARPDLGGKEADDSRLVMEADDRGSMEINAQGCYSTVCVELDLQSLAVNTILQSQHVNDMEGGASLGVSFDVIQQASLEEMMSGNQGAGAVASYDETALCSNTFRILKSMVVGWVREITQYHNVYADNQVMHFYRWLRSPSSLLYDPALHRTLHNMMKKVFLQLVAEFKRLGSTVVYGNFNRILLCTKKRRIDDAIGYVEYITNSIHSREIFHSLSISFSRCWEFLMWMDLANYGGVKGKLPSSVLYGENGTAQKKGKEDVEEEGSEDEEEAEGGEEEEEDGAGDVDEVEELIESSWNIMQYLPQTASCQKYFLMIISAYIAAVYHSMREELRRNAPGATPIKRRGGSQTSQQAAGDSSALPGMISFSQEYVSSELTQNFFTITQKIQKKVTGTRSVTQPSEMFPVLPGSHLPLSNPALEFIKYVCQVLSLDANIVNQVNKLKRDLLRLIDVGEFSEDAQFRDPCNSYILPEVICHHCNFCRDLDLCKDPSVAQDGSVLPQWFCSNCQTQYETESIEMALVEALQKKLMSYTLQDLACAKCKGVKEANMPLYCTCAGDFELTFPTKSFSEQIKVFRNIAAHYNMNFLEETIDWLLNMFRESSDGIEQAKRQYRTKIESSAFNAIEVKELAVWCQDINHSLNAIKTKEMIVDYRKKKRTEHAPVLIDRDILKRFYSCTIESILTGCITDRRTYECVEWLGRHHLSTRALPLVVCDHSSQYCADHIAALQWSKTLHRSANCATRAPGSNPGSVAAGRDRETHGRRTIGPASSRVGEGMAGRDVAQLIEHGVCNARVYERGSATNYITRNKARKKLQLSLADFRRLCILKGIYPHEPKHKKKVNKGSTAPRTFYLLKDIRFLLHEPIVRKFREYKVFVRKLRKAYGKAEWTGVERLRDNKPGYKLDHIIKERYPTFIDALRDIDDALSMCFLFSTFARTGKCHVQTITLCRRLTVEWMNYIVTSRSLMKVFLSIKGIYYQAEVLGQLITWLVPYQFAHDHPTDVDYRVMATFTEMYTTLFGFINFRLYQTLNLVYPPKLDSKAESELKAEHEEDYAMDSESYLEKLSALSASLARVVATAEEEENQLDQFPTEGEDLENMEAREKVQKEQEAQKRLFEGLKFFLNREVPRESLAFILRCFGAEVSWDKSLCIGGTYEVTDETITHQIVDRPDLDKQYINRYYIQPQWVFDSVNAKMRLPVEDYFLGTTLPPHLSPFVEEKDGDYVPPEKLKLMALQRGEKPVQDEEEEEEEEDDDDEEEEEEEGDDDVDEEELTEEKNLKKMENKRAEGKTLGVKVTPGKVKPWETGSVGNKVRLEQEEKAEEKRLAIMMMKKKEKYLYDKIMFGKKRTTREANKLTAKRKAHEDASKAQKKQKKAKKQ</sequence>
<dbReference type="InterPro" id="IPR036420">
    <property type="entry name" value="BRCT_dom_sf"/>
</dbReference>
<evidence type="ECO:0000256" key="9">
    <source>
        <dbReference type="ARBA" id="ARBA00022771"/>
    </source>
</evidence>
<dbReference type="GO" id="GO:0006287">
    <property type="term" value="P:base-excision repair, gap-filling"/>
    <property type="evidence" value="ECO:0007669"/>
    <property type="project" value="TreeGrafter"/>
</dbReference>
<keyword evidence="23" id="KW-1185">Reference proteome</keyword>
<feature type="compositionally biased region" description="Acidic residues" evidence="20">
    <location>
        <begin position="2899"/>
        <end position="2929"/>
    </location>
</feature>
<dbReference type="Gene3D" id="3.40.50.10190">
    <property type="entry name" value="BRCT domain"/>
    <property type="match status" value="1"/>
</dbReference>
<keyword evidence="13" id="KW-0411">Iron-sulfur</keyword>